<proteinExistence type="inferred from homology"/>
<dbReference type="EMBL" id="CP014924">
    <property type="protein sequence ID" value="ANZ68411.1"/>
    <property type="molecule type" value="Genomic_DNA"/>
</dbReference>
<dbReference type="GO" id="GO:0003700">
    <property type="term" value="F:DNA-binding transcription factor activity"/>
    <property type="evidence" value="ECO:0007669"/>
    <property type="project" value="InterPro"/>
</dbReference>
<dbReference type="InterPro" id="IPR036388">
    <property type="entry name" value="WH-like_DNA-bd_sf"/>
</dbReference>
<dbReference type="InterPro" id="IPR050950">
    <property type="entry name" value="HTH-type_LysR_regulators"/>
</dbReference>
<evidence type="ECO:0000256" key="4">
    <source>
        <dbReference type="ARBA" id="ARBA00023163"/>
    </source>
</evidence>
<evidence type="ECO:0000256" key="3">
    <source>
        <dbReference type="ARBA" id="ARBA00023125"/>
    </source>
</evidence>
<dbReference type="InterPro" id="IPR005119">
    <property type="entry name" value="LysR_subst-bd"/>
</dbReference>
<accession>A0A1B2J284</accession>
<dbReference type="SUPFAM" id="SSF46785">
    <property type="entry name" value="Winged helix' DNA-binding domain"/>
    <property type="match status" value="1"/>
</dbReference>
<dbReference type="Pfam" id="PF00126">
    <property type="entry name" value="HTH_1"/>
    <property type="match status" value="1"/>
</dbReference>
<dbReference type="PROSITE" id="PS50931">
    <property type="entry name" value="HTH_LYSR"/>
    <property type="match status" value="1"/>
</dbReference>
<name>A0A1B2J284_9LACO</name>
<evidence type="ECO:0000256" key="2">
    <source>
        <dbReference type="ARBA" id="ARBA00023015"/>
    </source>
</evidence>
<evidence type="ECO:0000256" key="1">
    <source>
        <dbReference type="ARBA" id="ARBA00009437"/>
    </source>
</evidence>
<dbReference type="PRINTS" id="PR00039">
    <property type="entry name" value="HTHLYSR"/>
</dbReference>
<dbReference type="InterPro" id="IPR036390">
    <property type="entry name" value="WH_DNA-bd_sf"/>
</dbReference>
<dbReference type="PANTHER" id="PTHR30419">
    <property type="entry name" value="HTH-TYPE TRANSCRIPTIONAL REGULATOR YBHD"/>
    <property type="match status" value="1"/>
</dbReference>
<dbReference type="InterPro" id="IPR000847">
    <property type="entry name" value="LysR_HTH_N"/>
</dbReference>
<gene>
    <name evidence="6" type="ORF">AYR63_06730</name>
</gene>
<dbReference type="GO" id="GO:0005829">
    <property type="term" value="C:cytosol"/>
    <property type="evidence" value="ECO:0007669"/>
    <property type="project" value="TreeGrafter"/>
</dbReference>
<dbReference type="Gene3D" id="3.40.190.290">
    <property type="match status" value="1"/>
</dbReference>
<dbReference type="Pfam" id="PF03466">
    <property type="entry name" value="LysR_substrate"/>
    <property type="match status" value="1"/>
</dbReference>
<keyword evidence="2" id="KW-0805">Transcription regulation</keyword>
<organism evidence="6 7">
    <name type="scientific">Secundilactobacillus paracollinoides</name>
    <dbReference type="NCBI Taxonomy" id="240427"/>
    <lineage>
        <taxon>Bacteria</taxon>
        <taxon>Bacillati</taxon>
        <taxon>Bacillota</taxon>
        <taxon>Bacilli</taxon>
        <taxon>Lactobacillales</taxon>
        <taxon>Lactobacillaceae</taxon>
        <taxon>Secundilactobacillus</taxon>
    </lineage>
</organism>
<evidence type="ECO:0000259" key="5">
    <source>
        <dbReference type="PROSITE" id="PS50931"/>
    </source>
</evidence>
<protein>
    <submittedName>
        <fullName evidence="6">LysR family transcriptional regulator</fullName>
    </submittedName>
</protein>
<evidence type="ECO:0000313" key="6">
    <source>
        <dbReference type="EMBL" id="ANZ68411.1"/>
    </source>
</evidence>
<dbReference type="OrthoDB" id="9803735at2"/>
<dbReference type="STRING" id="240427.AYR62_11475"/>
<comment type="similarity">
    <text evidence="1">Belongs to the LysR transcriptional regulatory family.</text>
</comment>
<keyword evidence="3" id="KW-0238">DNA-binding</keyword>
<dbReference type="Proteomes" id="UP000093267">
    <property type="component" value="Chromosome"/>
</dbReference>
<reference evidence="6 7" key="1">
    <citation type="submission" date="2016-03" db="EMBL/GenBank/DDBJ databases">
        <title>Pediococcus and Lactobacillus from brewery environment - whole genome sequencing and assembly.</title>
        <authorList>
            <person name="Behr J."/>
            <person name="Geissler A.J."/>
            <person name="Vogel R.F."/>
        </authorList>
    </citation>
    <scope>NUCLEOTIDE SEQUENCE [LARGE SCALE GENOMIC DNA]</scope>
    <source>
        <strain evidence="6 7">TMW 1.1995</strain>
    </source>
</reference>
<dbReference type="GO" id="GO:0003677">
    <property type="term" value="F:DNA binding"/>
    <property type="evidence" value="ECO:0007669"/>
    <property type="project" value="UniProtKB-KW"/>
</dbReference>
<dbReference type="Gene3D" id="1.10.10.10">
    <property type="entry name" value="Winged helix-like DNA-binding domain superfamily/Winged helix DNA-binding domain"/>
    <property type="match status" value="1"/>
</dbReference>
<dbReference type="SUPFAM" id="SSF53850">
    <property type="entry name" value="Periplasmic binding protein-like II"/>
    <property type="match status" value="1"/>
</dbReference>
<sequence>MNKSGLKYFVKLTEIKNFSQVAAQFNVSQPTITFALQRLEKELGTTLISRHRARGTLTVTTTGAQLLIHARAMIDHEALLQKEIEAEKAGQLRLGLPPIIETQYFTGIAKALKAQGLLSKIQTFEAGSSTALQALKRGDIDLTLMGSIAPLAEQHIVTQVFNQTPFAIYMAADDPLADPKGITFKQVKDRDFIMFKDGFIHNQAFNQLARRARIRPKVVFRSNEIQGLMNLIAGGIGMGFMMTAVAPARQDVVPVPLLDADMPTFISSLAYRDSHVFSPLQREILGVIEGCLLGK</sequence>
<keyword evidence="4" id="KW-0804">Transcription</keyword>
<feature type="domain" description="HTH lysR-type" evidence="5">
    <location>
        <begin position="1"/>
        <end position="58"/>
    </location>
</feature>
<dbReference type="AlphaFoldDB" id="A0A1B2J284"/>
<evidence type="ECO:0000313" key="7">
    <source>
        <dbReference type="Proteomes" id="UP000093267"/>
    </source>
</evidence>
<keyword evidence="7" id="KW-1185">Reference proteome</keyword>